<accession>A0A841P045</accession>
<keyword evidence="2" id="KW-1185">Reference proteome</keyword>
<gene>
    <name evidence="1" type="ORF">HNQ71_001338</name>
</gene>
<dbReference type="AlphaFoldDB" id="A0A841P045"/>
<dbReference type="Proteomes" id="UP000556329">
    <property type="component" value="Unassembled WGS sequence"/>
</dbReference>
<proteinExistence type="predicted"/>
<evidence type="ECO:0000313" key="1">
    <source>
        <dbReference type="EMBL" id="MBB6408694.1"/>
    </source>
</evidence>
<protein>
    <submittedName>
        <fullName evidence="1">Uncharacterized protein</fullName>
    </submittedName>
</protein>
<sequence length="111" mass="12507">MPLTAFRFPFREDVDERRFGRLARLLELIQVEIERESAALRPSVEKMTDCAAFALAAMENGESPERISARIDSLARDLALSRARQALLEQQLSFVDRTRAGLPGILPSHRA</sequence>
<name>A0A841P045_9HYPH</name>
<comment type="caution">
    <text evidence="1">The sequence shown here is derived from an EMBL/GenBank/DDBJ whole genome shotgun (WGS) entry which is preliminary data.</text>
</comment>
<dbReference type="EMBL" id="JACHEF010000001">
    <property type="protein sequence ID" value="MBB6408694.1"/>
    <property type="molecule type" value="Genomic_DNA"/>
</dbReference>
<dbReference type="RefSeq" id="WP_184871723.1">
    <property type="nucleotide sequence ID" value="NZ_JACHEF010000001.1"/>
</dbReference>
<organism evidence="1 2">
    <name type="scientific">Mesorhizobium sangaii</name>
    <dbReference type="NCBI Taxonomy" id="505389"/>
    <lineage>
        <taxon>Bacteria</taxon>
        <taxon>Pseudomonadati</taxon>
        <taxon>Pseudomonadota</taxon>
        <taxon>Alphaproteobacteria</taxon>
        <taxon>Hyphomicrobiales</taxon>
        <taxon>Phyllobacteriaceae</taxon>
        <taxon>Mesorhizobium</taxon>
    </lineage>
</organism>
<reference evidence="1 2" key="1">
    <citation type="submission" date="2020-08" db="EMBL/GenBank/DDBJ databases">
        <title>Genomic Encyclopedia of Type Strains, Phase IV (KMG-IV): sequencing the most valuable type-strain genomes for metagenomic binning, comparative biology and taxonomic classification.</title>
        <authorList>
            <person name="Goeker M."/>
        </authorList>
    </citation>
    <scope>NUCLEOTIDE SEQUENCE [LARGE SCALE GENOMIC DNA]</scope>
    <source>
        <strain evidence="1 2">DSM 100039</strain>
    </source>
</reference>
<evidence type="ECO:0000313" key="2">
    <source>
        <dbReference type="Proteomes" id="UP000556329"/>
    </source>
</evidence>